<dbReference type="PRINTS" id="PR00364">
    <property type="entry name" value="DISEASERSIST"/>
</dbReference>
<dbReference type="GO" id="GO:0043531">
    <property type="term" value="F:ADP binding"/>
    <property type="evidence" value="ECO:0007669"/>
    <property type="project" value="InterPro"/>
</dbReference>
<dbReference type="Gene3D" id="3.40.50.300">
    <property type="entry name" value="P-loop containing nucleotide triphosphate hydrolases"/>
    <property type="match status" value="1"/>
</dbReference>
<accession>A0AAV2E3T6</accession>
<dbReference type="InterPro" id="IPR032675">
    <property type="entry name" value="LRR_dom_sf"/>
</dbReference>
<evidence type="ECO:0000256" key="3">
    <source>
        <dbReference type="ARBA" id="ARBA00022821"/>
    </source>
</evidence>
<dbReference type="InterPro" id="IPR002182">
    <property type="entry name" value="NB-ARC"/>
</dbReference>
<evidence type="ECO:0000256" key="1">
    <source>
        <dbReference type="ARBA" id="ARBA00008894"/>
    </source>
</evidence>
<keyword evidence="3" id="KW-0611">Plant defense</keyword>
<dbReference type="SUPFAM" id="SSF52047">
    <property type="entry name" value="RNI-like"/>
    <property type="match status" value="1"/>
</dbReference>
<comment type="similarity">
    <text evidence="1">Belongs to the disease resistance NB-LRR family.</text>
</comment>
<evidence type="ECO:0000256" key="2">
    <source>
        <dbReference type="ARBA" id="ARBA00022737"/>
    </source>
</evidence>
<dbReference type="InterPro" id="IPR008808">
    <property type="entry name" value="Powdery_mildew-R_dom"/>
</dbReference>
<evidence type="ECO:0000313" key="6">
    <source>
        <dbReference type="Proteomes" id="UP001497516"/>
    </source>
</evidence>
<keyword evidence="2" id="KW-0677">Repeat</keyword>
<dbReference type="InterPro" id="IPR027417">
    <property type="entry name" value="P-loop_NTPase"/>
</dbReference>
<dbReference type="SUPFAM" id="SSF52540">
    <property type="entry name" value="P-loop containing nucleoside triphosphate hydrolases"/>
    <property type="match status" value="1"/>
</dbReference>
<sequence length="824" mass="92713">MSSSFLQSTGSASAGAGFNIVFEHILMAIVDVSKKNSIFNSTFQRLEQTLRSMAPAIKKIDSYNRDFDRPEEIDGLKAILKKGAELVAKSAKIKRYDVVRKPMYSRKLLKLEDKLKRYNTTVLQLHQVADGKEILFEVKQLSNQVRQMSMGAAAAGYGYSGGSFGAVGGGFSAPMLKVVPVGLEIPLTELKKKVVNDGVPFLVLSAPGGCGKTTLATAFCHDPEVQVRYKDNLIFITVSKAANLLTIGQNIFQRLRRRVPGFQSEEDAVNKIECLLKDMDGEPTLLVLDDVWSGSEVLLDRLKFKITNFQILVTSRDEFKAFGSTYKLQTLSDTDATDLFRQSAFPQERDSYEPDQEVMEKIVKSCKGFPLLISVVGKSLLRKPAVEWRKRAKECSKTASFLENSQVLDCLQKSVDALDDKQSIKECYMDLGLFPEDRRIPATALIDMWVELHGLDEDFAISNLYELSFRNLVDLRVIRKDASEDDDDGFHNEDFVTQHDLLRDLAIIQSNSHSFQLRQRLFVEITGNSFPSWWTESTEKVFKAKLLAVTTDENFSSSWPDINAPEVEVLVLNFKTQNYGLPKFIARMQNLKVLIVTNHGLSPADLSEIYHLASLPNLKRIRLERTLIPPDFLPSIASGTLQKLSLFMCSLGQAFSNVILQPNPFPNLEAIDIDYCSDLMEVPLWFFSLVQLKKLSITNCQNLSVLPEELGNLMTLEVLRLSSCIELSELPESIGNLQELKFLDISDCASVKKLPEQIGDLCNLKKLYMIECDRCEIPISVAQLCNLKEVVGDEETANSWEIYKTYIPGLNITKHKNVSLDWLH</sequence>
<dbReference type="InterPro" id="IPR042197">
    <property type="entry name" value="Apaf_helical"/>
</dbReference>
<proteinExistence type="inferred from homology"/>
<gene>
    <name evidence="5" type="ORF">LTRI10_LOCUS21972</name>
</gene>
<dbReference type="GO" id="GO:0006952">
    <property type="term" value="P:defense response"/>
    <property type="evidence" value="ECO:0007669"/>
    <property type="project" value="UniProtKB-KW"/>
</dbReference>
<feature type="domain" description="RPW8" evidence="4">
    <location>
        <begin position="6"/>
        <end position="157"/>
    </location>
</feature>
<dbReference type="Proteomes" id="UP001497516">
    <property type="component" value="Chromosome 4"/>
</dbReference>
<dbReference type="Pfam" id="PF23598">
    <property type="entry name" value="LRR_14"/>
    <property type="match status" value="1"/>
</dbReference>
<dbReference type="EMBL" id="OZ034817">
    <property type="protein sequence ID" value="CAL1380535.1"/>
    <property type="molecule type" value="Genomic_DNA"/>
</dbReference>
<name>A0AAV2E3T6_9ROSI</name>
<dbReference type="Gene3D" id="1.10.10.10">
    <property type="entry name" value="Winged helix-like DNA-binding domain superfamily/Winged helix DNA-binding domain"/>
    <property type="match status" value="1"/>
</dbReference>
<dbReference type="InterPro" id="IPR036388">
    <property type="entry name" value="WH-like_DNA-bd_sf"/>
</dbReference>
<dbReference type="PANTHER" id="PTHR36766">
    <property type="entry name" value="PLANT BROAD-SPECTRUM MILDEW RESISTANCE PROTEIN RPW8"/>
    <property type="match status" value="1"/>
</dbReference>
<dbReference type="Pfam" id="PF05659">
    <property type="entry name" value="RPW8"/>
    <property type="match status" value="1"/>
</dbReference>
<dbReference type="Gene3D" id="1.10.8.430">
    <property type="entry name" value="Helical domain of apoptotic protease-activating factors"/>
    <property type="match status" value="1"/>
</dbReference>
<keyword evidence="6" id="KW-1185">Reference proteome</keyword>
<reference evidence="5 6" key="1">
    <citation type="submission" date="2024-04" db="EMBL/GenBank/DDBJ databases">
        <authorList>
            <person name="Fracassetti M."/>
        </authorList>
    </citation>
    <scope>NUCLEOTIDE SEQUENCE [LARGE SCALE GENOMIC DNA]</scope>
</reference>
<protein>
    <recommendedName>
        <fullName evidence="4">RPW8 domain-containing protein</fullName>
    </recommendedName>
</protein>
<dbReference type="Pfam" id="PF00931">
    <property type="entry name" value="NB-ARC"/>
    <property type="match status" value="1"/>
</dbReference>
<dbReference type="AlphaFoldDB" id="A0AAV2E3T6"/>
<dbReference type="InterPro" id="IPR055414">
    <property type="entry name" value="LRR_R13L4/SHOC2-like"/>
</dbReference>
<evidence type="ECO:0000259" key="4">
    <source>
        <dbReference type="PROSITE" id="PS51153"/>
    </source>
</evidence>
<organism evidence="5 6">
    <name type="scientific">Linum trigynum</name>
    <dbReference type="NCBI Taxonomy" id="586398"/>
    <lineage>
        <taxon>Eukaryota</taxon>
        <taxon>Viridiplantae</taxon>
        <taxon>Streptophyta</taxon>
        <taxon>Embryophyta</taxon>
        <taxon>Tracheophyta</taxon>
        <taxon>Spermatophyta</taxon>
        <taxon>Magnoliopsida</taxon>
        <taxon>eudicotyledons</taxon>
        <taxon>Gunneridae</taxon>
        <taxon>Pentapetalae</taxon>
        <taxon>rosids</taxon>
        <taxon>fabids</taxon>
        <taxon>Malpighiales</taxon>
        <taxon>Linaceae</taxon>
        <taxon>Linum</taxon>
    </lineage>
</organism>
<dbReference type="PANTHER" id="PTHR36766:SF68">
    <property type="entry name" value="RPW8 DOMAIN-CONTAINING PROTEIN"/>
    <property type="match status" value="1"/>
</dbReference>
<dbReference type="PROSITE" id="PS51153">
    <property type="entry name" value="RPW8"/>
    <property type="match status" value="1"/>
</dbReference>
<evidence type="ECO:0000313" key="5">
    <source>
        <dbReference type="EMBL" id="CAL1380535.1"/>
    </source>
</evidence>
<dbReference type="Gene3D" id="3.80.10.10">
    <property type="entry name" value="Ribonuclease Inhibitor"/>
    <property type="match status" value="1"/>
</dbReference>